<proteinExistence type="predicted"/>
<feature type="transmembrane region" description="Helical" evidence="6">
    <location>
        <begin position="133"/>
        <end position="156"/>
    </location>
</feature>
<name>Q1AYJ3_RUBXD</name>
<feature type="transmembrane region" description="Helical" evidence="6">
    <location>
        <begin position="21"/>
        <end position="46"/>
    </location>
</feature>
<dbReference type="Proteomes" id="UP000006637">
    <property type="component" value="Chromosome"/>
</dbReference>
<dbReference type="eggNOG" id="COG2244">
    <property type="taxonomic scope" value="Bacteria"/>
</dbReference>
<feature type="transmembrane region" description="Helical" evidence="6">
    <location>
        <begin position="413"/>
        <end position="434"/>
    </location>
</feature>
<feature type="transmembrane region" description="Helical" evidence="6">
    <location>
        <begin position="99"/>
        <end position="121"/>
    </location>
</feature>
<feature type="transmembrane region" description="Helical" evidence="6">
    <location>
        <begin position="58"/>
        <end position="79"/>
    </location>
</feature>
<keyword evidence="4 6" id="KW-1133">Transmembrane helix</keyword>
<dbReference type="PANTHER" id="PTHR30250:SF11">
    <property type="entry name" value="O-ANTIGEN TRANSPORTER-RELATED"/>
    <property type="match status" value="1"/>
</dbReference>
<feature type="transmembrane region" description="Helical" evidence="6">
    <location>
        <begin position="240"/>
        <end position="260"/>
    </location>
</feature>
<reference evidence="7 8" key="1">
    <citation type="submission" date="2006-06" db="EMBL/GenBank/DDBJ databases">
        <title>Complete sequence of Rubrobacter xylanophilus DSM 9941.</title>
        <authorList>
            <consortium name="US DOE Joint Genome Institute"/>
            <person name="Copeland A."/>
            <person name="Lucas S."/>
            <person name="Lapidus A."/>
            <person name="Barry K."/>
            <person name="Detter J.C."/>
            <person name="Glavina del Rio T."/>
            <person name="Hammon N."/>
            <person name="Israni S."/>
            <person name="Dalin E."/>
            <person name="Tice H."/>
            <person name="Pitluck S."/>
            <person name="Munk A.C."/>
            <person name="Brettin T."/>
            <person name="Bruce D."/>
            <person name="Han C."/>
            <person name="Tapia R."/>
            <person name="Gilna P."/>
            <person name="Schmutz J."/>
            <person name="Larimer F."/>
            <person name="Land M."/>
            <person name="Hauser L."/>
            <person name="Kyrpides N."/>
            <person name="Lykidis A."/>
            <person name="da Costa M.S."/>
            <person name="Rainey F.A."/>
            <person name="Empadinhas N."/>
            <person name="Jolivet E."/>
            <person name="Battista J.R."/>
            <person name="Richardson P."/>
        </authorList>
    </citation>
    <scope>NUCLEOTIDE SEQUENCE [LARGE SCALE GENOMIC DNA]</scope>
    <source>
        <strain evidence="8">DSM 9941 / NBRC 16129 / PRD-1</strain>
    </source>
</reference>
<sequence length="456" mass="48447">MMGLSSSMFDKYVLLSLKRRLFSGGAWAFAGRVGTMFFGLASNALLARLLSPQDLGTYFLAFSVASFGAMAGSLGLNQAAVRLIAESLGTGQFGRTRRVVGAVIVLGVLGILIIGCLYLLLLGRFLGTDLFDAPSLVAITWLVAGWMAVLTWQEILSGVFRGFHDIRWATVFGGLMTSVLLATSLLLLWLFQEESTLATVVLLAIVSGGASALLGGWLLRLKVTSIPLEGALNQRAFKTVAGVAWPLLITNLTLFALMQVDLWILGAFRSQEEVAIYGAAARLAALVVAPLAVVNAVVPPLIAEMYAQGRRGELERMLRFTAALAAAPALLTVLGFTILGVPILTLVYGGYYREGTVVLALLSLGQMASVLTGSCALTLMMTGHQVTSMIITVAAGVLMIIVALQVVDPYGATGVAVATCGGLVFQNVVMWLMAKRKTGIWTHFSFSVLRSIRGFS</sequence>
<evidence type="ECO:0000256" key="4">
    <source>
        <dbReference type="ARBA" id="ARBA00022989"/>
    </source>
</evidence>
<dbReference type="STRING" id="266117.Rxyl_0561"/>
<dbReference type="InterPro" id="IPR050833">
    <property type="entry name" value="Poly_Biosynth_Transport"/>
</dbReference>
<evidence type="ECO:0000256" key="3">
    <source>
        <dbReference type="ARBA" id="ARBA00022692"/>
    </source>
</evidence>
<comment type="subcellular location">
    <subcellularLocation>
        <location evidence="1">Cell membrane</location>
        <topology evidence="1">Multi-pass membrane protein</topology>
    </subcellularLocation>
</comment>
<organism evidence="7 8">
    <name type="scientific">Rubrobacter xylanophilus (strain DSM 9941 / JCM 11954 / NBRC 16129 / PRD-1)</name>
    <dbReference type="NCBI Taxonomy" id="266117"/>
    <lineage>
        <taxon>Bacteria</taxon>
        <taxon>Bacillati</taxon>
        <taxon>Actinomycetota</taxon>
        <taxon>Rubrobacteria</taxon>
        <taxon>Rubrobacterales</taxon>
        <taxon>Rubrobacteraceae</taxon>
        <taxon>Rubrobacter</taxon>
    </lineage>
</organism>
<keyword evidence="3 6" id="KW-0812">Transmembrane</keyword>
<evidence type="ECO:0000256" key="6">
    <source>
        <dbReference type="SAM" id="Phobius"/>
    </source>
</evidence>
<evidence type="ECO:0000313" key="7">
    <source>
        <dbReference type="EMBL" id="ABG03535.1"/>
    </source>
</evidence>
<dbReference type="AlphaFoldDB" id="Q1AYJ3"/>
<dbReference type="OrthoDB" id="9770347at2"/>
<feature type="transmembrane region" description="Helical" evidence="6">
    <location>
        <begin position="197"/>
        <end position="219"/>
    </location>
</feature>
<feature type="transmembrane region" description="Helical" evidence="6">
    <location>
        <begin position="280"/>
        <end position="302"/>
    </location>
</feature>
<feature type="transmembrane region" description="Helical" evidence="6">
    <location>
        <begin position="323"/>
        <end position="351"/>
    </location>
</feature>
<feature type="transmembrane region" description="Helical" evidence="6">
    <location>
        <begin position="168"/>
        <end position="191"/>
    </location>
</feature>
<feature type="transmembrane region" description="Helical" evidence="6">
    <location>
        <begin position="386"/>
        <end position="407"/>
    </location>
</feature>
<keyword evidence="5 6" id="KW-0472">Membrane</keyword>
<keyword evidence="2" id="KW-1003">Cell membrane</keyword>
<dbReference type="EMBL" id="CP000386">
    <property type="protein sequence ID" value="ABG03535.1"/>
    <property type="molecule type" value="Genomic_DNA"/>
</dbReference>
<dbReference type="InterPro" id="IPR002797">
    <property type="entry name" value="Polysacc_synth"/>
</dbReference>
<dbReference type="HOGENOM" id="CLU_022017_5_3_11"/>
<protein>
    <submittedName>
        <fullName evidence="7">Polysaccharide biosynthesis protein</fullName>
    </submittedName>
</protein>
<dbReference type="Pfam" id="PF01943">
    <property type="entry name" value="Polysacc_synt"/>
    <property type="match status" value="1"/>
</dbReference>
<evidence type="ECO:0000256" key="2">
    <source>
        <dbReference type="ARBA" id="ARBA00022475"/>
    </source>
</evidence>
<accession>Q1AYJ3</accession>
<gene>
    <name evidence="7" type="ordered locus">Rxyl_0561</name>
</gene>
<dbReference type="PANTHER" id="PTHR30250">
    <property type="entry name" value="PST FAMILY PREDICTED COLANIC ACID TRANSPORTER"/>
    <property type="match status" value="1"/>
</dbReference>
<dbReference type="GO" id="GO:0005886">
    <property type="term" value="C:plasma membrane"/>
    <property type="evidence" value="ECO:0007669"/>
    <property type="project" value="UniProtKB-SubCell"/>
</dbReference>
<evidence type="ECO:0000256" key="1">
    <source>
        <dbReference type="ARBA" id="ARBA00004651"/>
    </source>
</evidence>
<evidence type="ECO:0000313" key="8">
    <source>
        <dbReference type="Proteomes" id="UP000006637"/>
    </source>
</evidence>
<dbReference type="KEGG" id="rxy:Rxyl_0561"/>
<feature type="transmembrane region" description="Helical" evidence="6">
    <location>
        <begin position="357"/>
        <end position="379"/>
    </location>
</feature>
<keyword evidence="8" id="KW-1185">Reference proteome</keyword>
<evidence type="ECO:0000256" key="5">
    <source>
        <dbReference type="ARBA" id="ARBA00023136"/>
    </source>
</evidence>